<feature type="domain" description="ABC-type transport auxiliary lipoprotein component" evidence="3">
    <location>
        <begin position="63"/>
        <end position="221"/>
    </location>
</feature>
<dbReference type="Gene3D" id="3.40.50.10610">
    <property type="entry name" value="ABC-type transport auxiliary lipoprotein component"/>
    <property type="match status" value="1"/>
</dbReference>
<dbReference type="EMBL" id="CP000390">
    <property type="protein sequence ID" value="ABG62939.1"/>
    <property type="molecule type" value="Genomic_DNA"/>
</dbReference>
<proteinExistence type="predicted"/>
<keyword evidence="2" id="KW-1133">Transmembrane helix</keyword>
<evidence type="ECO:0000256" key="1">
    <source>
        <dbReference type="SAM" id="MobiDB-lite"/>
    </source>
</evidence>
<sequence length="228" mass="24171">MTGGRAVDSFSIIRKKDRTGPNPSFGSKRLGLKRGYSGLVILSLMLGGCAAIPGFGPAPVDVYDLTAPALQLAAARRARTQVLVPEPEALKILDGEDIAIRTSTGALQLLGGARWSDRLPRLVQSGLVEAYQKSGSFAGVGRPGEGLAIDYQVIVDIRTFEVQVGNGLAQVQLFVRVLDDRTGQVRASRDFTTSAPVVGSGDVAFVAALNQAFNAATREIVDWSRSVM</sequence>
<reference evidence="4" key="1">
    <citation type="submission" date="2006-06" db="EMBL/GenBank/DDBJ databases">
        <title>Complete sequence of chromosome of Chelativorans sp. BNC1.</title>
        <authorList>
            <consortium name="US DOE Joint Genome Institute"/>
            <person name="Copeland A."/>
            <person name="Lucas S."/>
            <person name="Lapidus A."/>
            <person name="Barry K."/>
            <person name="Detter J.C."/>
            <person name="Glavina del Rio T."/>
            <person name="Hammon N."/>
            <person name="Israni S."/>
            <person name="Dalin E."/>
            <person name="Tice H."/>
            <person name="Pitluck S."/>
            <person name="Chertkov O."/>
            <person name="Brettin T."/>
            <person name="Bruce D."/>
            <person name="Han C."/>
            <person name="Tapia R."/>
            <person name="Gilna P."/>
            <person name="Schmutz J."/>
            <person name="Larimer F."/>
            <person name="Land M."/>
            <person name="Hauser L."/>
            <person name="Kyrpides N."/>
            <person name="Mikhailova N."/>
            <person name="Richardson P."/>
        </authorList>
    </citation>
    <scope>NUCLEOTIDE SEQUENCE</scope>
    <source>
        <strain evidence="4">BNC1</strain>
    </source>
</reference>
<evidence type="ECO:0000313" key="4">
    <source>
        <dbReference type="EMBL" id="ABG62939.1"/>
    </source>
</evidence>
<feature type="transmembrane region" description="Helical" evidence="2">
    <location>
        <begin position="36"/>
        <end position="56"/>
    </location>
</feature>
<dbReference type="OrthoDB" id="9808689at2"/>
<dbReference type="HOGENOM" id="CLU_093163_1_0_5"/>
<evidence type="ECO:0000259" key="3">
    <source>
        <dbReference type="Pfam" id="PF03886"/>
    </source>
</evidence>
<protein>
    <submittedName>
        <fullName evidence="4">ABC-type uncharacterized transport system auxiliary component-like protein</fullName>
    </submittedName>
</protein>
<dbReference type="InterPro" id="IPR005586">
    <property type="entry name" value="ABC_trans_aux"/>
</dbReference>
<dbReference type="eggNOG" id="COG3218">
    <property type="taxonomic scope" value="Bacteria"/>
</dbReference>
<dbReference type="SUPFAM" id="SSF159594">
    <property type="entry name" value="XCC0632-like"/>
    <property type="match status" value="1"/>
</dbReference>
<dbReference type="STRING" id="266779.Meso_1543"/>
<dbReference type="KEGG" id="mes:Meso_1543"/>
<organism evidence="4">
    <name type="scientific">Chelativorans sp. (strain BNC1)</name>
    <dbReference type="NCBI Taxonomy" id="266779"/>
    <lineage>
        <taxon>Bacteria</taxon>
        <taxon>Pseudomonadati</taxon>
        <taxon>Pseudomonadota</taxon>
        <taxon>Alphaproteobacteria</taxon>
        <taxon>Hyphomicrobiales</taxon>
        <taxon>Phyllobacteriaceae</taxon>
        <taxon>Chelativorans</taxon>
    </lineage>
</organism>
<gene>
    <name evidence="4" type="ordered locus">Meso_1543</name>
</gene>
<feature type="region of interest" description="Disordered" evidence="1">
    <location>
        <begin position="1"/>
        <end position="27"/>
    </location>
</feature>
<dbReference type="Pfam" id="PF03886">
    <property type="entry name" value="ABC_trans_aux"/>
    <property type="match status" value="1"/>
</dbReference>
<keyword evidence="2" id="KW-0812">Transmembrane</keyword>
<name>Q11I36_CHESB</name>
<accession>Q11I36</accession>
<keyword evidence="2" id="KW-0472">Membrane</keyword>
<evidence type="ECO:0000256" key="2">
    <source>
        <dbReference type="SAM" id="Phobius"/>
    </source>
</evidence>
<dbReference type="AlphaFoldDB" id="Q11I36"/>